<keyword evidence="3 5" id="KW-0699">rRNA-binding</keyword>
<evidence type="ECO:0000313" key="6">
    <source>
        <dbReference type="EMBL" id="RDH87826.1"/>
    </source>
</evidence>
<dbReference type="Pfam" id="PF04751">
    <property type="entry name" value="DarP"/>
    <property type="match status" value="1"/>
</dbReference>
<comment type="subcellular location">
    <subcellularLocation>
        <location evidence="5">Cytoplasm</location>
    </subcellularLocation>
    <text evidence="5">Associates with late stage pre-50S ribosomal subunits.</text>
</comment>
<evidence type="ECO:0000256" key="3">
    <source>
        <dbReference type="ARBA" id="ARBA00022730"/>
    </source>
</evidence>
<proteinExistence type="inferred from homology"/>
<dbReference type="CDD" id="cd16331">
    <property type="entry name" value="YjgA-like"/>
    <property type="match status" value="1"/>
</dbReference>
<evidence type="ECO:0000256" key="1">
    <source>
        <dbReference type="ARBA" id="ARBA00022490"/>
    </source>
</evidence>
<dbReference type="AlphaFoldDB" id="A0A370DRY5"/>
<dbReference type="GO" id="GO:0005829">
    <property type="term" value="C:cytosol"/>
    <property type="evidence" value="ECO:0007669"/>
    <property type="project" value="TreeGrafter"/>
</dbReference>
<name>A0A370DRY5_9GAMM</name>
<keyword evidence="7" id="KW-1185">Reference proteome</keyword>
<keyword evidence="1 5" id="KW-0963">Cytoplasm</keyword>
<dbReference type="PANTHER" id="PTHR38101:SF1">
    <property type="entry name" value="UPF0307 PROTEIN YJGA"/>
    <property type="match status" value="1"/>
</dbReference>
<dbReference type="EMBL" id="QFXE01000005">
    <property type="protein sequence ID" value="RDH87826.1"/>
    <property type="molecule type" value="Genomic_DNA"/>
</dbReference>
<dbReference type="PANTHER" id="PTHR38101">
    <property type="entry name" value="UPF0307 PROTEIN YJGA"/>
    <property type="match status" value="1"/>
</dbReference>
<dbReference type="SUPFAM" id="SSF158710">
    <property type="entry name" value="PSPTO4464-like"/>
    <property type="match status" value="1"/>
</dbReference>
<gene>
    <name evidence="5" type="primary">darP</name>
    <name evidence="6" type="ORF">DIZ78_04605</name>
</gene>
<comment type="caution">
    <text evidence="6">The sequence shown here is derived from an EMBL/GenBank/DDBJ whole genome shotgun (WGS) entry which is preliminary data.</text>
</comment>
<reference evidence="6 7" key="1">
    <citation type="journal article" date="2018" name="ISME J.">
        <title>Endosymbiont genomes yield clues of tubeworm success.</title>
        <authorList>
            <person name="Li Y."/>
            <person name="Liles M.R."/>
            <person name="Halanych K.M."/>
        </authorList>
    </citation>
    <scope>NUCLEOTIDE SEQUENCE [LARGE SCALE GENOMIC DNA]</scope>
    <source>
        <strain evidence="6">A1462</strain>
    </source>
</reference>
<keyword evidence="2 5" id="KW-0690">Ribosome biogenesis</keyword>
<keyword evidence="4 5" id="KW-0694">RNA-binding</keyword>
<dbReference type="InterPro" id="IPR006839">
    <property type="entry name" value="DarP"/>
</dbReference>
<sequence length="170" mass="19977">MNELNDFDEEEDLGPSKSEIKREMLALQKLGERLTLLSKKELDRMPLSPVLLDGLEEAKRIKSHIARRRHMRRLGKLLRHEDLDAIEQVIDEIDNRHQAGVARFHNLERWRDRLIAGDSSVFGEFLAEYPTADRQQLRQLIQAVKKEREREKPPAAFRKLFKYLREVAGV</sequence>
<evidence type="ECO:0000313" key="7">
    <source>
        <dbReference type="Proteomes" id="UP000254771"/>
    </source>
</evidence>
<dbReference type="GO" id="GO:1902626">
    <property type="term" value="P:assembly of large subunit precursor of preribosome"/>
    <property type="evidence" value="ECO:0007669"/>
    <property type="project" value="UniProtKB-UniRule"/>
</dbReference>
<dbReference type="InterPro" id="IPR023153">
    <property type="entry name" value="DarP_sf"/>
</dbReference>
<dbReference type="Gene3D" id="1.10.60.30">
    <property type="entry name" value="PSPTO4464-like domains"/>
    <property type="match status" value="2"/>
</dbReference>
<evidence type="ECO:0000256" key="4">
    <source>
        <dbReference type="ARBA" id="ARBA00022884"/>
    </source>
</evidence>
<evidence type="ECO:0000256" key="5">
    <source>
        <dbReference type="HAMAP-Rule" id="MF_00765"/>
    </source>
</evidence>
<dbReference type="HAMAP" id="MF_00765">
    <property type="entry name" value="DarP"/>
    <property type="match status" value="1"/>
</dbReference>
<dbReference type="GO" id="GO:0019843">
    <property type="term" value="F:rRNA binding"/>
    <property type="evidence" value="ECO:0007669"/>
    <property type="project" value="UniProtKB-UniRule"/>
</dbReference>
<accession>A0A370DRY5</accession>
<organism evidence="6 7">
    <name type="scientific">endosymbiont of Escarpia spicata</name>
    <dbReference type="NCBI Taxonomy" id="2200908"/>
    <lineage>
        <taxon>Bacteria</taxon>
        <taxon>Pseudomonadati</taxon>
        <taxon>Pseudomonadota</taxon>
        <taxon>Gammaproteobacteria</taxon>
        <taxon>sulfur-oxidizing symbionts</taxon>
    </lineage>
</organism>
<dbReference type="GO" id="GO:0043022">
    <property type="term" value="F:ribosome binding"/>
    <property type="evidence" value="ECO:0007669"/>
    <property type="project" value="UniProtKB-UniRule"/>
</dbReference>
<comment type="similarity">
    <text evidence="5">Belongs to the DarP family.</text>
</comment>
<evidence type="ECO:0000256" key="2">
    <source>
        <dbReference type="ARBA" id="ARBA00022517"/>
    </source>
</evidence>
<comment type="function">
    <text evidence="5">Member of a network of 50S ribosomal subunit biogenesis factors which assembles along the 30S-50S interface, preventing incorrect 23S rRNA structures from forming. Promotes peptidyl transferase center (PTC) maturation.</text>
</comment>
<dbReference type="Proteomes" id="UP000254771">
    <property type="component" value="Unassembled WGS sequence"/>
</dbReference>
<protein>
    <recommendedName>
        <fullName evidence="5">Dual-action ribosomal maturation protein DarP</fullName>
    </recommendedName>
    <alternativeName>
        <fullName evidence="5">Large ribosomal subunit assembly factor DarP</fullName>
    </alternativeName>
</protein>
<dbReference type="NCBIfam" id="NF003593">
    <property type="entry name" value="PRK05255.1-1"/>
    <property type="match status" value="1"/>
</dbReference>
<dbReference type="PIRSF" id="PIRSF016183">
    <property type="entry name" value="UCP016183"/>
    <property type="match status" value="1"/>
</dbReference>